<proteinExistence type="predicted"/>
<dbReference type="AlphaFoldDB" id="F2UTS1"/>
<name>F2UTS1_PARA4</name>
<dbReference type="EMBL" id="GL876957">
    <property type="protein sequence ID" value="EGD71834.1"/>
    <property type="molecule type" value="Genomic_DNA"/>
</dbReference>
<protein>
    <recommendedName>
        <fullName evidence="3">N-acetyltransferase domain-containing protein</fullName>
    </recommendedName>
</protein>
<organism evidence="1 2">
    <name type="scientific">Candidatus Parvarchaeum acidiphilum ARMAN-4_'5-way FS'</name>
    <dbReference type="NCBI Taxonomy" id="994837"/>
    <lineage>
        <taxon>Archaea</taxon>
        <taxon>Candidatus Parvarchaeota</taxon>
        <taxon>Candidatus Parvarchaeum</taxon>
    </lineage>
</organism>
<dbReference type="HOGENOM" id="CLU_1931845_0_0_2"/>
<reference evidence="1 2" key="1">
    <citation type="submission" date="2011-03" db="EMBL/GenBank/DDBJ databases">
        <title>A unique three-unit tRNA splicing endonuclease found in ultrasmall Archaea possesses broad substrate specificity.</title>
        <authorList>
            <person name="Fujishima K."/>
            <person name="Sugahara J."/>
            <person name="Miller C.S."/>
            <person name="Baker B.J."/>
            <person name="Di Giulio M."/>
            <person name="Tomita M."/>
            <person name="Banfield J.F."/>
            <person name="Kanai A."/>
        </authorList>
    </citation>
    <scope>NUCLEOTIDE SEQUENCE [LARGE SCALE GENOMIC DNA]</scope>
</reference>
<gene>
    <name evidence="1" type="ORF">CSMARM4_0001</name>
</gene>
<evidence type="ECO:0000313" key="1">
    <source>
        <dbReference type="EMBL" id="EGD71834.1"/>
    </source>
</evidence>
<accession>F2UTS1</accession>
<feature type="non-terminal residue" evidence="1">
    <location>
        <position position="1"/>
    </location>
</feature>
<sequence>GIYNYCKDYYSEDKDSGFILVRYNIGEKALGSAICYMEKDKFLVDSVEGHRTFRKPQIFQAVYQDLVDRAREKGAKRVIFSEEGINETPKKFIEFLEGLGLKRDRVKMKLNTEGYLEAEKSGVNRYTVNLD</sequence>
<dbReference type="Proteomes" id="UP000242872">
    <property type="component" value="Unassembled WGS sequence"/>
</dbReference>
<evidence type="ECO:0000313" key="2">
    <source>
        <dbReference type="Proteomes" id="UP000242872"/>
    </source>
</evidence>
<evidence type="ECO:0008006" key="3">
    <source>
        <dbReference type="Google" id="ProtNLM"/>
    </source>
</evidence>